<keyword evidence="1" id="KW-0175">Coiled coil</keyword>
<organism evidence="2 3">
    <name type="scientific">Agromyces allii</name>
    <dbReference type="NCBI Taxonomy" id="393607"/>
    <lineage>
        <taxon>Bacteria</taxon>
        <taxon>Bacillati</taxon>
        <taxon>Actinomycetota</taxon>
        <taxon>Actinomycetes</taxon>
        <taxon>Micrococcales</taxon>
        <taxon>Microbacteriaceae</taxon>
        <taxon>Agromyces</taxon>
    </lineage>
</organism>
<dbReference type="InterPro" id="IPR002514">
    <property type="entry name" value="Transposase_8"/>
</dbReference>
<sequence>MNRKYSPEMRERALRMLAEARPEHPNLMSAVRHVAGLLGMSAETLRLWQRRYEVDAGVKPGLTTDAGAEIKRLRKENAELRKANEILKAASVFFAKELDRP</sequence>
<accession>A0ABN2RG05</accession>
<evidence type="ECO:0000313" key="3">
    <source>
        <dbReference type="Proteomes" id="UP001499954"/>
    </source>
</evidence>
<keyword evidence="3" id="KW-1185">Reference proteome</keyword>
<dbReference type="Pfam" id="PF01527">
    <property type="entry name" value="HTH_Tnp_1"/>
    <property type="match status" value="1"/>
</dbReference>
<dbReference type="SUPFAM" id="SSF46689">
    <property type="entry name" value="Homeodomain-like"/>
    <property type="match status" value="1"/>
</dbReference>
<dbReference type="RefSeq" id="WP_344315743.1">
    <property type="nucleotide sequence ID" value="NZ_BAAAMK010000018.1"/>
</dbReference>
<dbReference type="EMBL" id="BAAAMK010000018">
    <property type="protein sequence ID" value="GAA1968394.1"/>
    <property type="molecule type" value="Genomic_DNA"/>
</dbReference>
<feature type="coiled-coil region" evidence="1">
    <location>
        <begin position="63"/>
        <end position="90"/>
    </location>
</feature>
<gene>
    <name evidence="2" type="ORF">GCM10009717_39020</name>
</gene>
<reference evidence="2 3" key="1">
    <citation type="journal article" date="2019" name="Int. J. Syst. Evol. Microbiol.">
        <title>The Global Catalogue of Microorganisms (GCM) 10K type strain sequencing project: providing services to taxonomists for standard genome sequencing and annotation.</title>
        <authorList>
            <consortium name="The Broad Institute Genomics Platform"/>
            <consortium name="The Broad Institute Genome Sequencing Center for Infectious Disease"/>
            <person name="Wu L."/>
            <person name="Ma J."/>
        </authorList>
    </citation>
    <scope>NUCLEOTIDE SEQUENCE [LARGE SCALE GENOMIC DNA]</scope>
    <source>
        <strain evidence="2 3">JCM 13584</strain>
    </source>
</reference>
<dbReference type="InterPro" id="IPR009057">
    <property type="entry name" value="Homeodomain-like_sf"/>
</dbReference>
<name>A0ABN2RG05_9MICO</name>
<evidence type="ECO:0000313" key="2">
    <source>
        <dbReference type="EMBL" id="GAA1968394.1"/>
    </source>
</evidence>
<proteinExistence type="predicted"/>
<dbReference type="Proteomes" id="UP001499954">
    <property type="component" value="Unassembled WGS sequence"/>
</dbReference>
<dbReference type="Gene3D" id="1.10.10.10">
    <property type="entry name" value="Winged helix-like DNA-binding domain superfamily/Winged helix DNA-binding domain"/>
    <property type="match status" value="1"/>
</dbReference>
<evidence type="ECO:0000256" key="1">
    <source>
        <dbReference type="SAM" id="Coils"/>
    </source>
</evidence>
<comment type="caution">
    <text evidence="2">The sequence shown here is derived from an EMBL/GenBank/DDBJ whole genome shotgun (WGS) entry which is preliminary data.</text>
</comment>
<dbReference type="InterPro" id="IPR036388">
    <property type="entry name" value="WH-like_DNA-bd_sf"/>
</dbReference>
<protein>
    <submittedName>
        <fullName evidence="2">Transposase</fullName>
    </submittedName>
</protein>